<dbReference type="OrthoDB" id="6252479at2759"/>
<sequence>ELHRTLVEERPVGTIVADIPREAGLSLSQREGMTYSVMSGGIHDNLFDVEEMTGMVRTAARVDRDVICPKAFECSAEVRVGMRWATNFHIIVLFIDVLDINDNSPVFPAAPSGIVQKISETTSPGVLFPIQEPVDNDHPDNSTKRFELVASSGKFELQVTNNTESSGTVDLNLLLSETVDREQRFFYQMKIIAYDGGEPSKSGTVKIDIEIEDSNDNSPRFENETYTVNVREDFSVNNILVTLQATDKDSGLNGEITYRLSDKTKRRYGVSFALDPKSGALSLARPLDYEKESEYILGVLADDAGPGGIAGSTTVHINVEDVNDNAPSINVETADGSDEIMIEENSQTGTFVALLSSYDIDSGDNGFVTCSVDNENFRIAHLGDGDYKIVTSRVMDREEHESHLLLIECNDLGNPMQSSSRNITIRVSDINDHVPVFEHNQYNVSMYENNERNAFVVKVKAIDRDASKEGAVIYMLSEQAQEHVSIYVTDKNDNAPVIDFPSPGNSTVSMSLDAEEGSVVATVRAHDIDLGTNAVLYYMISEGNEGGEFIIKEQNGQVILNMPGEQLRKTAYELVIMVRDSGAPPQIAVSTLNVILRETSLVPIPGSPTDNPTSGRSSSGGAADGLSQTTLTIIICVVAGFLIVALVLAIAI</sequence>
<dbReference type="SUPFAM" id="SSF49313">
    <property type="entry name" value="Cadherin-like"/>
    <property type="match status" value="6"/>
</dbReference>
<evidence type="ECO:0000256" key="6">
    <source>
        <dbReference type="ARBA" id="ARBA00022837"/>
    </source>
</evidence>
<keyword evidence="9 13" id="KW-0472">Membrane</keyword>
<comment type="subcellular location">
    <subcellularLocation>
        <location evidence="1">Cell membrane</location>
        <topology evidence="1">Single-pass type I membrane protein</topology>
    </subcellularLocation>
</comment>
<dbReference type="STRING" id="283909.R7TAK9"/>
<evidence type="ECO:0000256" key="3">
    <source>
        <dbReference type="ARBA" id="ARBA00022692"/>
    </source>
</evidence>
<reference evidence="15 17" key="2">
    <citation type="journal article" date="2013" name="Nature">
        <title>Insights into bilaterian evolution from three spiralian genomes.</title>
        <authorList>
            <person name="Simakov O."/>
            <person name="Marletaz F."/>
            <person name="Cho S.J."/>
            <person name="Edsinger-Gonzales E."/>
            <person name="Havlak P."/>
            <person name="Hellsten U."/>
            <person name="Kuo D.H."/>
            <person name="Larsson T."/>
            <person name="Lv J."/>
            <person name="Arendt D."/>
            <person name="Savage R."/>
            <person name="Osoegawa K."/>
            <person name="de Jong P."/>
            <person name="Grimwood J."/>
            <person name="Chapman J.A."/>
            <person name="Shapiro H."/>
            <person name="Aerts A."/>
            <person name="Otillar R.P."/>
            <person name="Terry A.Y."/>
            <person name="Boore J.L."/>
            <person name="Grigoriev I.V."/>
            <person name="Lindberg D.R."/>
            <person name="Seaver E.C."/>
            <person name="Weisblat D.A."/>
            <person name="Putnam N.H."/>
            <person name="Rokhsar D.S."/>
        </authorList>
    </citation>
    <scope>NUCLEOTIDE SEQUENCE</scope>
    <source>
        <strain evidence="15 17">I ESC-2004</strain>
    </source>
</reference>
<dbReference type="AlphaFoldDB" id="R7TAK9"/>
<evidence type="ECO:0000256" key="4">
    <source>
        <dbReference type="ARBA" id="ARBA00022729"/>
    </source>
</evidence>
<evidence type="ECO:0000256" key="8">
    <source>
        <dbReference type="ARBA" id="ARBA00022989"/>
    </source>
</evidence>
<feature type="domain" description="Cadherin" evidence="14">
    <location>
        <begin position="447"/>
        <end position="498"/>
    </location>
</feature>
<feature type="transmembrane region" description="Helical" evidence="13">
    <location>
        <begin position="631"/>
        <end position="651"/>
    </location>
</feature>
<keyword evidence="3 13" id="KW-0812">Transmembrane</keyword>
<dbReference type="PANTHER" id="PTHR24028">
    <property type="entry name" value="CADHERIN-87A"/>
    <property type="match status" value="1"/>
</dbReference>
<dbReference type="InterPro" id="IPR002126">
    <property type="entry name" value="Cadherin-like_dom"/>
</dbReference>
<feature type="domain" description="Cadherin" evidence="14">
    <location>
        <begin position="118"/>
        <end position="221"/>
    </location>
</feature>
<dbReference type="OMA" id="ILWISND"/>
<feature type="region of interest" description="Disordered" evidence="12">
    <location>
        <begin position="603"/>
        <end position="622"/>
    </location>
</feature>
<dbReference type="SMART" id="SM00112">
    <property type="entry name" value="CA"/>
    <property type="match status" value="5"/>
</dbReference>
<dbReference type="GO" id="GO:0007156">
    <property type="term" value="P:homophilic cell adhesion via plasma membrane adhesion molecules"/>
    <property type="evidence" value="ECO:0007669"/>
    <property type="project" value="InterPro"/>
</dbReference>
<feature type="domain" description="Cadherin" evidence="14">
    <location>
        <begin position="502"/>
        <end position="610"/>
    </location>
</feature>
<dbReference type="Pfam" id="PF00028">
    <property type="entry name" value="Cadherin"/>
    <property type="match status" value="3"/>
</dbReference>
<dbReference type="Pfam" id="PF08266">
    <property type="entry name" value="Cadherin_2"/>
    <property type="match status" value="1"/>
</dbReference>
<keyword evidence="8 13" id="KW-1133">Transmembrane helix</keyword>
<protein>
    <recommendedName>
        <fullName evidence="14">Cadherin domain-containing protein</fullName>
    </recommendedName>
</protein>
<keyword evidence="17" id="KW-1185">Reference proteome</keyword>
<evidence type="ECO:0000313" key="16">
    <source>
        <dbReference type="EnsemblMetazoa" id="CapteP33363"/>
    </source>
</evidence>
<accession>R7TAK9</accession>
<organism evidence="15">
    <name type="scientific">Capitella teleta</name>
    <name type="common">Polychaete worm</name>
    <dbReference type="NCBI Taxonomy" id="283909"/>
    <lineage>
        <taxon>Eukaryota</taxon>
        <taxon>Metazoa</taxon>
        <taxon>Spiralia</taxon>
        <taxon>Lophotrochozoa</taxon>
        <taxon>Annelida</taxon>
        <taxon>Polychaeta</taxon>
        <taxon>Sedentaria</taxon>
        <taxon>Scolecida</taxon>
        <taxon>Capitellidae</taxon>
        <taxon>Capitella</taxon>
    </lineage>
</organism>
<dbReference type="Gene3D" id="2.60.40.60">
    <property type="entry name" value="Cadherins"/>
    <property type="match status" value="6"/>
</dbReference>
<dbReference type="InterPro" id="IPR050174">
    <property type="entry name" value="Protocadherin/Cadherin-CA"/>
</dbReference>
<dbReference type="CDD" id="cd11304">
    <property type="entry name" value="Cadherin_repeat"/>
    <property type="match status" value="5"/>
</dbReference>
<feature type="non-terminal residue" evidence="15">
    <location>
        <position position="1"/>
    </location>
</feature>
<dbReference type="GO" id="GO:0005886">
    <property type="term" value="C:plasma membrane"/>
    <property type="evidence" value="ECO:0007669"/>
    <property type="project" value="UniProtKB-SubCell"/>
</dbReference>
<evidence type="ECO:0000256" key="12">
    <source>
        <dbReference type="SAM" id="MobiDB-lite"/>
    </source>
</evidence>
<dbReference type="PANTHER" id="PTHR24028:SF146">
    <property type="entry name" value="CADHERIN 96CB, ISOFORM D-RELATED"/>
    <property type="match status" value="1"/>
</dbReference>
<evidence type="ECO:0000256" key="10">
    <source>
        <dbReference type="ARBA" id="ARBA00023180"/>
    </source>
</evidence>
<feature type="domain" description="Cadherin" evidence="14">
    <location>
        <begin position="222"/>
        <end position="329"/>
    </location>
</feature>
<dbReference type="InterPro" id="IPR013164">
    <property type="entry name" value="Cadherin_N"/>
</dbReference>
<dbReference type="EMBL" id="AMQN01015337">
    <property type="status" value="NOT_ANNOTATED_CDS"/>
    <property type="molecule type" value="Genomic_DNA"/>
</dbReference>
<reference evidence="17" key="1">
    <citation type="submission" date="2012-12" db="EMBL/GenBank/DDBJ databases">
        <authorList>
            <person name="Hellsten U."/>
            <person name="Grimwood J."/>
            <person name="Chapman J.A."/>
            <person name="Shapiro H."/>
            <person name="Aerts A."/>
            <person name="Otillar R.P."/>
            <person name="Terry A.Y."/>
            <person name="Boore J.L."/>
            <person name="Simakov O."/>
            <person name="Marletaz F."/>
            <person name="Cho S.-J."/>
            <person name="Edsinger-Gonzales E."/>
            <person name="Havlak P."/>
            <person name="Kuo D.-H."/>
            <person name="Larsson T."/>
            <person name="Lv J."/>
            <person name="Arendt D."/>
            <person name="Savage R."/>
            <person name="Osoegawa K."/>
            <person name="de Jong P."/>
            <person name="Lindberg D.R."/>
            <person name="Seaver E.C."/>
            <person name="Weisblat D.A."/>
            <person name="Putnam N.H."/>
            <person name="Grigoriev I.V."/>
            <person name="Rokhsar D.S."/>
        </authorList>
    </citation>
    <scope>NUCLEOTIDE SEQUENCE</scope>
    <source>
        <strain evidence="17">I ESC-2004</strain>
    </source>
</reference>
<evidence type="ECO:0000256" key="7">
    <source>
        <dbReference type="ARBA" id="ARBA00022889"/>
    </source>
</evidence>
<evidence type="ECO:0000256" key="2">
    <source>
        <dbReference type="ARBA" id="ARBA00022475"/>
    </source>
</evidence>
<evidence type="ECO:0000256" key="11">
    <source>
        <dbReference type="PROSITE-ProRule" id="PRU00043"/>
    </source>
</evidence>
<dbReference type="FunFam" id="2.60.40.60:FF:000004">
    <property type="entry name" value="Protocadherin 1 gamma 2"/>
    <property type="match status" value="1"/>
</dbReference>
<evidence type="ECO:0000313" key="17">
    <source>
        <dbReference type="Proteomes" id="UP000014760"/>
    </source>
</evidence>
<keyword evidence="5" id="KW-0677">Repeat</keyword>
<keyword evidence="7" id="KW-0130">Cell adhesion</keyword>
<reference evidence="16" key="3">
    <citation type="submission" date="2015-06" db="UniProtKB">
        <authorList>
            <consortium name="EnsemblMetazoa"/>
        </authorList>
    </citation>
    <scope>IDENTIFICATION</scope>
</reference>
<feature type="domain" description="Cadherin" evidence="14">
    <location>
        <begin position="334"/>
        <end position="437"/>
    </location>
</feature>
<evidence type="ECO:0000259" key="14">
    <source>
        <dbReference type="PROSITE" id="PS50268"/>
    </source>
</evidence>
<evidence type="ECO:0000256" key="1">
    <source>
        <dbReference type="ARBA" id="ARBA00004251"/>
    </source>
</evidence>
<proteinExistence type="predicted"/>
<dbReference type="GO" id="GO:0005509">
    <property type="term" value="F:calcium ion binding"/>
    <property type="evidence" value="ECO:0007669"/>
    <property type="project" value="UniProtKB-UniRule"/>
</dbReference>
<dbReference type="HOGENOM" id="CLU_006480_3_2_1"/>
<feature type="domain" description="Cadherin" evidence="14">
    <location>
        <begin position="5"/>
        <end position="107"/>
    </location>
</feature>
<evidence type="ECO:0000256" key="13">
    <source>
        <dbReference type="SAM" id="Phobius"/>
    </source>
</evidence>
<evidence type="ECO:0000256" key="5">
    <source>
        <dbReference type="ARBA" id="ARBA00022737"/>
    </source>
</evidence>
<dbReference type="FunFam" id="2.60.40.60:FF:000007">
    <property type="entry name" value="Protocadherin alpha 2"/>
    <property type="match status" value="1"/>
</dbReference>
<dbReference type="Proteomes" id="UP000014760">
    <property type="component" value="Unassembled WGS sequence"/>
</dbReference>
<dbReference type="EMBL" id="KB311816">
    <property type="protein sequence ID" value="ELT88517.1"/>
    <property type="molecule type" value="Genomic_DNA"/>
</dbReference>
<keyword evidence="4" id="KW-0732">Signal</keyword>
<dbReference type="PROSITE" id="PS00232">
    <property type="entry name" value="CADHERIN_1"/>
    <property type="match status" value="4"/>
</dbReference>
<evidence type="ECO:0000313" key="15">
    <source>
        <dbReference type="EMBL" id="ELT88517.1"/>
    </source>
</evidence>
<dbReference type="PRINTS" id="PR00205">
    <property type="entry name" value="CADHERIN"/>
</dbReference>
<feature type="non-terminal residue" evidence="15">
    <location>
        <position position="652"/>
    </location>
</feature>
<dbReference type="PROSITE" id="PS50268">
    <property type="entry name" value="CADHERIN_2"/>
    <property type="match status" value="6"/>
</dbReference>
<name>R7TAK9_CAPTE</name>
<dbReference type="InterPro" id="IPR015919">
    <property type="entry name" value="Cadherin-like_sf"/>
</dbReference>
<keyword evidence="2" id="KW-1003">Cell membrane</keyword>
<dbReference type="EnsemblMetazoa" id="CapteT33363">
    <property type="protein sequence ID" value="CapteP33363"/>
    <property type="gene ID" value="CapteG33363"/>
</dbReference>
<dbReference type="InterPro" id="IPR020894">
    <property type="entry name" value="Cadherin_CS"/>
</dbReference>
<keyword evidence="10" id="KW-0325">Glycoprotein</keyword>
<evidence type="ECO:0000256" key="9">
    <source>
        <dbReference type="ARBA" id="ARBA00023136"/>
    </source>
</evidence>
<dbReference type="FunFam" id="2.60.40.60:FF:000002">
    <property type="entry name" value="Protocadherin alpha 2"/>
    <property type="match status" value="1"/>
</dbReference>
<gene>
    <name evidence="15" type="ORF">CAPTEDRAFT_33363</name>
</gene>
<keyword evidence="6 11" id="KW-0106">Calcium</keyword>